<feature type="region of interest" description="Disordered" evidence="1">
    <location>
        <begin position="238"/>
        <end position="276"/>
    </location>
</feature>
<evidence type="ECO:0000256" key="1">
    <source>
        <dbReference type="SAM" id="MobiDB-lite"/>
    </source>
</evidence>
<accession>A0A7W4LNY2</accession>
<reference evidence="2 3" key="1">
    <citation type="submission" date="2020-08" db="EMBL/GenBank/DDBJ databases">
        <authorList>
            <person name="Kim C.M."/>
        </authorList>
    </citation>
    <scope>NUCLEOTIDE SEQUENCE [LARGE SCALE GENOMIC DNA]</scope>
    <source>
        <strain evidence="2 3">UL070</strain>
    </source>
</reference>
<comment type="caution">
    <text evidence="2">The sequence shown here is derived from an EMBL/GenBank/DDBJ whole genome shotgun (WGS) entry which is preliminary data.</text>
</comment>
<dbReference type="AlphaFoldDB" id="A0A7W4LNY2"/>
<evidence type="ECO:0000313" key="3">
    <source>
        <dbReference type="Proteomes" id="UP000542720"/>
    </source>
</evidence>
<name>A0A7W4LNY2_9GAMM</name>
<keyword evidence="3" id="KW-1185">Reference proteome</keyword>
<gene>
    <name evidence="2" type="ORF">H3H51_16685</name>
</gene>
<evidence type="ECO:0000313" key="2">
    <source>
        <dbReference type="EMBL" id="MBB2496661.1"/>
    </source>
</evidence>
<dbReference type="EMBL" id="JACJUD010000005">
    <property type="protein sequence ID" value="MBB2496661.1"/>
    <property type="molecule type" value="Genomic_DNA"/>
</dbReference>
<dbReference type="Proteomes" id="UP000542720">
    <property type="component" value="Unassembled WGS sequence"/>
</dbReference>
<feature type="region of interest" description="Disordered" evidence="1">
    <location>
        <begin position="16"/>
        <end position="55"/>
    </location>
</feature>
<dbReference type="RefSeq" id="WP_183090189.1">
    <property type="nucleotide sequence ID" value="NZ_JACJUD010000005.1"/>
</dbReference>
<proteinExistence type="predicted"/>
<organism evidence="2 3">
    <name type="scientific">Aquipseudomonas ullengensis</name>
    <dbReference type="NCBI Taxonomy" id="2759166"/>
    <lineage>
        <taxon>Bacteria</taxon>
        <taxon>Pseudomonadati</taxon>
        <taxon>Pseudomonadota</taxon>
        <taxon>Gammaproteobacteria</taxon>
        <taxon>Pseudomonadales</taxon>
        <taxon>Pseudomonadaceae</taxon>
        <taxon>Aquipseudomonas</taxon>
    </lineage>
</organism>
<sequence length="276" mass="29605">MSDFFSQLSRRALQPAAIRPRLPSRFEGDSAVPISTPSEREESFSASPERPQSPVLSVLPATVVSAPAELRAPAPLMAAEPQAAVFLPSPGEPQPWSVSIDLPERLAPSDAVPVAPQWPVPERLELPSRPEVAFAPVALAAQTVAPLHEPPVIEPLSLPIQSPAPAMSDERLPVHELRREVIEQRVERLLPAVPFPVSGPSPLAPASAMPMREPQALTAAPTEAGPRVEINIGRIEILSSEAPRSPRREEQPARPAALSLDAYLSERSKPARGGRP</sequence>
<protein>
    <submittedName>
        <fullName evidence="2">Uncharacterized protein</fullName>
    </submittedName>
</protein>